<dbReference type="PANTHER" id="PTHR11923">
    <property type="entry name" value="SCAVENGER RECEPTOR CLASS B TYPE-1 SR-B1"/>
    <property type="match status" value="1"/>
</dbReference>
<comment type="caution">
    <text evidence="9">The sequence shown here is derived from an EMBL/GenBank/DDBJ whole genome shotgun (WGS) entry which is preliminary data.</text>
</comment>
<dbReference type="Proteomes" id="UP001642540">
    <property type="component" value="Unassembled WGS sequence"/>
</dbReference>
<evidence type="ECO:0000256" key="3">
    <source>
        <dbReference type="ARBA" id="ARBA00022475"/>
    </source>
</evidence>
<keyword evidence="7" id="KW-0325">Glycoprotein</keyword>
<organism evidence="9 10">
    <name type="scientific">Orchesella dallaii</name>
    <dbReference type="NCBI Taxonomy" id="48710"/>
    <lineage>
        <taxon>Eukaryota</taxon>
        <taxon>Metazoa</taxon>
        <taxon>Ecdysozoa</taxon>
        <taxon>Arthropoda</taxon>
        <taxon>Hexapoda</taxon>
        <taxon>Collembola</taxon>
        <taxon>Entomobryomorpha</taxon>
        <taxon>Entomobryoidea</taxon>
        <taxon>Orchesellidae</taxon>
        <taxon>Orchesellinae</taxon>
        <taxon>Orchesella</taxon>
    </lineage>
</organism>
<comment type="similarity">
    <text evidence="2">Belongs to the CD36 family.</text>
</comment>
<name>A0ABP1PZW3_9HEXA</name>
<dbReference type="Pfam" id="PF01130">
    <property type="entry name" value="CD36"/>
    <property type="match status" value="1"/>
</dbReference>
<dbReference type="PRINTS" id="PR01609">
    <property type="entry name" value="CD36FAMILY"/>
</dbReference>
<dbReference type="EMBL" id="CAXLJM020000014">
    <property type="protein sequence ID" value="CAL8080174.1"/>
    <property type="molecule type" value="Genomic_DNA"/>
</dbReference>
<keyword evidence="4 8" id="KW-0812">Transmembrane</keyword>
<evidence type="ECO:0000256" key="2">
    <source>
        <dbReference type="ARBA" id="ARBA00010532"/>
    </source>
</evidence>
<evidence type="ECO:0000256" key="8">
    <source>
        <dbReference type="SAM" id="Phobius"/>
    </source>
</evidence>
<accession>A0ABP1PZW3</accession>
<sequence>MNMRALLMSENFHKAMIFLGVIGSFITIIMGWGGMDFLVRTVVKKMLRLVPGSITWNMWKTIPIPVYLKFNIFNITNPEEMSQGAKPRVNEMGPYVYIIDYDKHNFVPNEDDDTYVYQDSKTYFFVPEMSNGREDDMVTYINLIFVGVSHVAHDFTDVDFILETLDTMLAEKGEKLYRTDKVKDLFFDGVSIQSYIELLEDPLVQQAGDIDLPEDFKDGKFALFKGKNGTLDAWWEVHTGIRDHREFGQLVAWQNKSKLTFHKADSCNSINGSDGTLNPPFVEPGISDLFIFIPELCRSVKWQYDHETVAHGIPVSRFQFPDINTPAEDPDLWCFCPHDDLGKCDIHGIASLAACYQGVPIMFSKPHFLDVDTTVRKQIDGVNPDQKKHGGFIDIHALTGVTVQASVTMQLSIELVNWPAMPSFANASRAFVPFAWIQQEATLDALNMFLIRMQSTFLGLWPFLRWLNLFGCLGLVGIGGLLVYNGRKGSRTIDIAEEENKEGDVDQELNVWIKKFVK</sequence>
<gene>
    <name evidence="9" type="ORF">ODALV1_LOCUS4563</name>
</gene>
<feature type="transmembrane region" description="Helical" evidence="8">
    <location>
        <begin position="12"/>
        <end position="35"/>
    </location>
</feature>
<keyword evidence="6 8" id="KW-0472">Membrane</keyword>
<reference evidence="9 10" key="1">
    <citation type="submission" date="2024-08" db="EMBL/GenBank/DDBJ databases">
        <authorList>
            <person name="Cucini C."/>
            <person name="Frati F."/>
        </authorList>
    </citation>
    <scope>NUCLEOTIDE SEQUENCE [LARGE SCALE GENOMIC DNA]</scope>
</reference>
<evidence type="ECO:0008006" key="11">
    <source>
        <dbReference type="Google" id="ProtNLM"/>
    </source>
</evidence>
<evidence type="ECO:0000256" key="7">
    <source>
        <dbReference type="ARBA" id="ARBA00023180"/>
    </source>
</evidence>
<evidence type="ECO:0000313" key="10">
    <source>
        <dbReference type="Proteomes" id="UP001642540"/>
    </source>
</evidence>
<feature type="transmembrane region" description="Helical" evidence="8">
    <location>
        <begin position="463"/>
        <end position="484"/>
    </location>
</feature>
<evidence type="ECO:0000256" key="6">
    <source>
        <dbReference type="ARBA" id="ARBA00023136"/>
    </source>
</evidence>
<evidence type="ECO:0000313" key="9">
    <source>
        <dbReference type="EMBL" id="CAL8080174.1"/>
    </source>
</evidence>
<keyword evidence="10" id="KW-1185">Reference proteome</keyword>
<comment type="subcellular location">
    <subcellularLocation>
        <location evidence="1">Cell membrane</location>
    </subcellularLocation>
</comment>
<dbReference type="PANTHER" id="PTHR11923:SF51">
    <property type="entry name" value="LYSOSOME MEMBRANE PROTEIN 2"/>
    <property type="match status" value="1"/>
</dbReference>
<keyword evidence="3" id="KW-1003">Cell membrane</keyword>
<evidence type="ECO:0000256" key="1">
    <source>
        <dbReference type="ARBA" id="ARBA00004236"/>
    </source>
</evidence>
<evidence type="ECO:0000256" key="4">
    <source>
        <dbReference type="ARBA" id="ARBA00022692"/>
    </source>
</evidence>
<protein>
    <recommendedName>
        <fullName evidence="11">Scavenger receptor class B member 1</fullName>
    </recommendedName>
</protein>
<dbReference type="InterPro" id="IPR002159">
    <property type="entry name" value="CD36_fam"/>
</dbReference>
<evidence type="ECO:0000256" key="5">
    <source>
        <dbReference type="ARBA" id="ARBA00022989"/>
    </source>
</evidence>
<proteinExistence type="inferred from homology"/>
<keyword evidence="5 8" id="KW-1133">Transmembrane helix</keyword>